<evidence type="ECO:0000259" key="1">
    <source>
        <dbReference type="Pfam" id="PF14111"/>
    </source>
</evidence>
<evidence type="ECO:0000313" key="2">
    <source>
        <dbReference type="EMBL" id="KAL1207283.1"/>
    </source>
</evidence>
<organism evidence="2 3">
    <name type="scientific">Cardamine amara subsp. amara</name>
    <dbReference type="NCBI Taxonomy" id="228776"/>
    <lineage>
        <taxon>Eukaryota</taxon>
        <taxon>Viridiplantae</taxon>
        <taxon>Streptophyta</taxon>
        <taxon>Embryophyta</taxon>
        <taxon>Tracheophyta</taxon>
        <taxon>Spermatophyta</taxon>
        <taxon>Magnoliopsida</taxon>
        <taxon>eudicotyledons</taxon>
        <taxon>Gunneridae</taxon>
        <taxon>Pentapetalae</taxon>
        <taxon>rosids</taxon>
        <taxon>malvids</taxon>
        <taxon>Brassicales</taxon>
        <taxon>Brassicaceae</taxon>
        <taxon>Cardamineae</taxon>
        <taxon>Cardamine</taxon>
    </lineage>
</organism>
<comment type="caution">
    <text evidence="2">The sequence shown here is derived from an EMBL/GenBank/DDBJ whole genome shotgun (WGS) entry which is preliminary data.</text>
</comment>
<name>A0ABD1AKM1_CARAN</name>
<dbReference type="AlphaFoldDB" id="A0ABD1AKM1"/>
<dbReference type="Pfam" id="PF14111">
    <property type="entry name" value="DUF4283"/>
    <property type="match status" value="1"/>
</dbReference>
<proteinExistence type="predicted"/>
<dbReference type="EMBL" id="JBANAX010000482">
    <property type="protein sequence ID" value="KAL1207283.1"/>
    <property type="molecule type" value="Genomic_DNA"/>
</dbReference>
<feature type="domain" description="DUF4283" evidence="1">
    <location>
        <begin position="27"/>
        <end position="89"/>
    </location>
</feature>
<evidence type="ECO:0000313" key="3">
    <source>
        <dbReference type="Proteomes" id="UP001558713"/>
    </source>
</evidence>
<sequence length="102" mass="11362">MSGHNGHPNGVFAVPIEICASATHASQFSLLVRPANPLKQNLRAMARFFPRLWGMDTTVVGRVIDHGRVQFLFPSNEALQLVFSQRTMEFQRLDGGYGTMES</sequence>
<reference evidence="2 3" key="1">
    <citation type="submission" date="2024-04" db="EMBL/GenBank/DDBJ databases">
        <title>Genome assembly C_amara_ONT_v2.</title>
        <authorList>
            <person name="Yant L."/>
            <person name="Moore C."/>
            <person name="Slenker M."/>
        </authorList>
    </citation>
    <scope>NUCLEOTIDE SEQUENCE [LARGE SCALE GENOMIC DNA]</scope>
    <source>
        <tissue evidence="2">Leaf</tissue>
    </source>
</reference>
<dbReference type="Proteomes" id="UP001558713">
    <property type="component" value="Unassembled WGS sequence"/>
</dbReference>
<protein>
    <recommendedName>
        <fullName evidence="1">DUF4283 domain-containing protein</fullName>
    </recommendedName>
</protein>
<keyword evidence="3" id="KW-1185">Reference proteome</keyword>
<gene>
    <name evidence="2" type="ORF">V5N11_028027</name>
</gene>
<accession>A0ABD1AKM1</accession>
<dbReference type="InterPro" id="IPR025558">
    <property type="entry name" value="DUF4283"/>
</dbReference>